<proteinExistence type="predicted"/>
<reference evidence="1" key="1">
    <citation type="submission" date="2022-07" db="EMBL/GenBank/DDBJ databases">
        <title>Complete genome of CX2.</title>
        <authorList>
            <person name="Cao G."/>
        </authorList>
    </citation>
    <scope>NUCLEOTIDE SEQUENCE</scope>
    <source>
        <strain evidence="1">CX2</strain>
    </source>
</reference>
<evidence type="ECO:0000313" key="1">
    <source>
        <dbReference type="EMBL" id="UTT43744.1"/>
    </source>
</evidence>
<name>A0ABY5FQS7_9BACL</name>
<dbReference type="Proteomes" id="UP001060325">
    <property type="component" value="Chromosome"/>
</dbReference>
<accession>A0ABY5FQS7</accession>
<organism evidence="1 2">
    <name type="scientific">Exiguobacterium aurantiacum</name>
    <dbReference type="NCBI Taxonomy" id="33987"/>
    <lineage>
        <taxon>Bacteria</taxon>
        <taxon>Bacillati</taxon>
        <taxon>Bacillota</taxon>
        <taxon>Bacilli</taxon>
        <taxon>Bacillales</taxon>
        <taxon>Bacillales Family XII. Incertae Sedis</taxon>
        <taxon>Exiguobacterium</taxon>
    </lineage>
</organism>
<dbReference type="EMBL" id="CP101462">
    <property type="protein sequence ID" value="UTT43744.1"/>
    <property type="molecule type" value="Genomic_DNA"/>
</dbReference>
<protein>
    <submittedName>
        <fullName evidence="1">SMI1/KNR4 family protein</fullName>
    </submittedName>
</protein>
<evidence type="ECO:0000313" key="2">
    <source>
        <dbReference type="Proteomes" id="UP001060325"/>
    </source>
</evidence>
<sequence length="169" mass="19506">MDERKNVMIAVQALKRRLVNNRLDVQLEEGYVNQLTFSFNGPATTTELERLPKETPATVRAWLGEHNGAKLFEDPECGGAIELFSIDEILEHKQLWECPAPFLPVGAGRDGEWMVCEYISETDNRMWIGEFLSFDEEDARLNRLPFNFSGWLDYVIVAQGAAFWDWFRT</sequence>
<keyword evidence="2" id="KW-1185">Reference proteome</keyword>
<gene>
    <name evidence="1" type="ORF">NMQ00_04375</name>
</gene>
<dbReference type="RefSeq" id="WP_255178101.1">
    <property type="nucleotide sequence ID" value="NZ_CP101462.1"/>
</dbReference>